<protein>
    <submittedName>
        <fullName evidence="3">Uncharacterized protein</fullName>
    </submittedName>
</protein>
<feature type="region of interest" description="Disordered" evidence="1">
    <location>
        <begin position="28"/>
        <end position="59"/>
    </location>
</feature>
<evidence type="ECO:0000313" key="3">
    <source>
        <dbReference type="EMBL" id="KXN66050.1"/>
    </source>
</evidence>
<name>A0A137NTG4_CONC2</name>
<organism evidence="3 4">
    <name type="scientific">Conidiobolus coronatus (strain ATCC 28846 / CBS 209.66 / NRRL 28638)</name>
    <name type="common">Delacroixia coronata</name>
    <dbReference type="NCBI Taxonomy" id="796925"/>
    <lineage>
        <taxon>Eukaryota</taxon>
        <taxon>Fungi</taxon>
        <taxon>Fungi incertae sedis</taxon>
        <taxon>Zoopagomycota</taxon>
        <taxon>Entomophthoromycotina</taxon>
        <taxon>Entomophthoromycetes</taxon>
        <taxon>Entomophthorales</taxon>
        <taxon>Ancylistaceae</taxon>
        <taxon>Conidiobolus</taxon>
    </lineage>
</organism>
<dbReference type="AlphaFoldDB" id="A0A137NTG4"/>
<evidence type="ECO:0000313" key="4">
    <source>
        <dbReference type="Proteomes" id="UP000070444"/>
    </source>
</evidence>
<dbReference type="OrthoDB" id="10634179at2759"/>
<feature type="signal peptide" evidence="2">
    <location>
        <begin position="1"/>
        <end position="15"/>
    </location>
</feature>
<keyword evidence="2" id="KW-0732">Signal</keyword>
<proteinExistence type="predicted"/>
<feature type="chain" id="PRO_5012926878" evidence="2">
    <location>
        <begin position="16"/>
        <end position="144"/>
    </location>
</feature>
<evidence type="ECO:0000256" key="2">
    <source>
        <dbReference type="SAM" id="SignalP"/>
    </source>
</evidence>
<feature type="region of interest" description="Disordered" evidence="1">
    <location>
        <begin position="117"/>
        <end position="144"/>
    </location>
</feature>
<reference evidence="3 4" key="1">
    <citation type="journal article" date="2015" name="Genome Biol. Evol.">
        <title>Phylogenomic analyses indicate that early fungi evolved digesting cell walls of algal ancestors of land plants.</title>
        <authorList>
            <person name="Chang Y."/>
            <person name="Wang S."/>
            <person name="Sekimoto S."/>
            <person name="Aerts A.L."/>
            <person name="Choi C."/>
            <person name="Clum A."/>
            <person name="LaButti K.M."/>
            <person name="Lindquist E.A."/>
            <person name="Yee Ngan C."/>
            <person name="Ohm R.A."/>
            <person name="Salamov A.A."/>
            <person name="Grigoriev I.V."/>
            <person name="Spatafora J.W."/>
            <person name="Berbee M.L."/>
        </authorList>
    </citation>
    <scope>NUCLEOTIDE SEQUENCE [LARGE SCALE GENOMIC DNA]</scope>
    <source>
        <strain evidence="3 4">NRRL 28638</strain>
    </source>
</reference>
<sequence length="144" mass="14731">MKFSIACILLSVVLAAPSFENLNANEPALSRRGNSIGSGDKGGHVSDESQSTAVDAGGDASFSGTGNSLSDISNIFLGPTHDALFRRGIIQGLGLLGGNGNSNEDSSQNNNVIAHNNQQLSGQNISNNPVLTTGGMNTDMSVRG</sequence>
<accession>A0A137NTG4</accession>
<dbReference type="Proteomes" id="UP000070444">
    <property type="component" value="Unassembled WGS sequence"/>
</dbReference>
<keyword evidence="4" id="KW-1185">Reference proteome</keyword>
<gene>
    <name evidence="3" type="ORF">CONCODRAFT_12180</name>
</gene>
<dbReference type="EMBL" id="KQ964773">
    <property type="protein sequence ID" value="KXN66050.1"/>
    <property type="molecule type" value="Genomic_DNA"/>
</dbReference>
<evidence type="ECO:0000256" key="1">
    <source>
        <dbReference type="SAM" id="MobiDB-lite"/>
    </source>
</evidence>